<sequence>MLQHPPPLPSLPTQLRGTQSHTNPPPSNQSLVIHCDGSFVSDSQSAAYGVVVVNHHGQVCDGRAENLLCSTPIEAETKALLEGVKLAQEYGSECTVHSDCQVLVKALDSDRSRWPWRCAAWIGSIVSILRTNPLIKVKEVPRTLRVVWIEYLGVLFGVK</sequence>
<dbReference type="PANTHER" id="PTHR47723">
    <property type="entry name" value="OS05G0353850 PROTEIN"/>
    <property type="match status" value="1"/>
</dbReference>
<evidence type="ECO:0000259" key="2">
    <source>
        <dbReference type="Pfam" id="PF13456"/>
    </source>
</evidence>
<reference evidence="3 4" key="1">
    <citation type="submission" date="2024-04" db="EMBL/GenBank/DDBJ databases">
        <authorList>
            <person name="Fracassetti M."/>
        </authorList>
    </citation>
    <scope>NUCLEOTIDE SEQUENCE [LARGE SCALE GENOMIC DNA]</scope>
</reference>
<dbReference type="GO" id="GO:0004523">
    <property type="term" value="F:RNA-DNA hybrid ribonuclease activity"/>
    <property type="evidence" value="ECO:0007669"/>
    <property type="project" value="InterPro"/>
</dbReference>
<accession>A0AAV2GU90</accession>
<gene>
    <name evidence="3" type="ORF">LTRI10_LOCUS53466</name>
</gene>
<dbReference type="SUPFAM" id="SSF53098">
    <property type="entry name" value="Ribonuclease H-like"/>
    <property type="match status" value="1"/>
</dbReference>
<feature type="compositionally biased region" description="Pro residues" evidence="1">
    <location>
        <begin position="1"/>
        <end position="10"/>
    </location>
</feature>
<protein>
    <recommendedName>
        <fullName evidence="2">RNase H type-1 domain-containing protein</fullName>
    </recommendedName>
</protein>
<dbReference type="InterPro" id="IPR012337">
    <property type="entry name" value="RNaseH-like_sf"/>
</dbReference>
<dbReference type="InterPro" id="IPR002156">
    <property type="entry name" value="RNaseH_domain"/>
</dbReference>
<dbReference type="PANTHER" id="PTHR47723:SF24">
    <property type="entry name" value="RNASE H TYPE-1 DOMAIN-CONTAINING PROTEIN"/>
    <property type="match status" value="1"/>
</dbReference>
<dbReference type="InterPro" id="IPR053151">
    <property type="entry name" value="RNase_H-like"/>
</dbReference>
<dbReference type="InterPro" id="IPR036397">
    <property type="entry name" value="RNaseH_sf"/>
</dbReference>
<evidence type="ECO:0000313" key="4">
    <source>
        <dbReference type="Proteomes" id="UP001497516"/>
    </source>
</evidence>
<dbReference type="Pfam" id="PF13456">
    <property type="entry name" value="RVT_3"/>
    <property type="match status" value="1"/>
</dbReference>
<feature type="compositionally biased region" description="Polar residues" evidence="1">
    <location>
        <begin position="11"/>
        <end position="22"/>
    </location>
</feature>
<dbReference type="EMBL" id="OZ034822">
    <property type="protein sequence ID" value="CAL1414296.1"/>
    <property type="molecule type" value="Genomic_DNA"/>
</dbReference>
<evidence type="ECO:0000256" key="1">
    <source>
        <dbReference type="SAM" id="MobiDB-lite"/>
    </source>
</evidence>
<dbReference type="GO" id="GO:0003676">
    <property type="term" value="F:nucleic acid binding"/>
    <property type="evidence" value="ECO:0007669"/>
    <property type="project" value="InterPro"/>
</dbReference>
<dbReference type="Proteomes" id="UP001497516">
    <property type="component" value="Chromosome 9"/>
</dbReference>
<evidence type="ECO:0000313" key="3">
    <source>
        <dbReference type="EMBL" id="CAL1414296.1"/>
    </source>
</evidence>
<dbReference type="CDD" id="cd06222">
    <property type="entry name" value="RNase_H_like"/>
    <property type="match status" value="1"/>
</dbReference>
<keyword evidence="4" id="KW-1185">Reference proteome</keyword>
<dbReference type="AlphaFoldDB" id="A0AAV2GU90"/>
<feature type="region of interest" description="Disordered" evidence="1">
    <location>
        <begin position="1"/>
        <end position="27"/>
    </location>
</feature>
<feature type="domain" description="RNase H type-1" evidence="2">
    <location>
        <begin position="35"/>
        <end position="142"/>
    </location>
</feature>
<organism evidence="3 4">
    <name type="scientific">Linum trigynum</name>
    <dbReference type="NCBI Taxonomy" id="586398"/>
    <lineage>
        <taxon>Eukaryota</taxon>
        <taxon>Viridiplantae</taxon>
        <taxon>Streptophyta</taxon>
        <taxon>Embryophyta</taxon>
        <taxon>Tracheophyta</taxon>
        <taxon>Spermatophyta</taxon>
        <taxon>Magnoliopsida</taxon>
        <taxon>eudicotyledons</taxon>
        <taxon>Gunneridae</taxon>
        <taxon>Pentapetalae</taxon>
        <taxon>rosids</taxon>
        <taxon>fabids</taxon>
        <taxon>Malpighiales</taxon>
        <taxon>Linaceae</taxon>
        <taxon>Linum</taxon>
    </lineage>
</organism>
<dbReference type="Gene3D" id="3.30.420.10">
    <property type="entry name" value="Ribonuclease H-like superfamily/Ribonuclease H"/>
    <property type="match status" value="1"/>
</dbReference>
<proteinExistence type="predicted"/>
<name>A0AAV2GU90_9ROSI</name>
<dbReference type="InterPro" id="IPR044730">
    <property type="entry name" value="RNase_H-like_dom_plant"/>
</dbReference>